<dbReference type="InterPro" id="IPR019127">
    <property type="entry name" value="Exosortase"/>
</dbReference>
<name>A0ABW4NEI2_9SPHN</name>
<evidence type="ECO:0000313" key="10">
    <source>
        <dbReference type="Proteomes" id="UP001597283"/>
    </source>
</evidence>
<dbReference type="InterPro" id="IPR013426">
    <property type="entry name" value="EpsH-like"/>
</dbReference>
<dbReference type="EMBL" id="JBHUFC010000003">
    <property type="protein sequence ID" value="MFD1788392.1"/>
    <property type="molecule type" value="Genomic_DNA"/>
</dbReference>
<protein>
    <submittedName>
        <fullName evidence="9">Exosortase V</fullName>
    </submittedName>
</protein>
<evidence type="ECO:0000256" key="7">
    <source>
        <dbReference type="ARBA" id="ARBA00023136"/>
    </source>
</evidence>
<dbReference type="NCBIfam" id="NF035943">
    <property type="entry name" value="exosort_XrtV"/>
    <property type="match status" value="1"/>
</dbReference>
<feature type="transmembrane region" description="Helical" evidence="8">
    <location>
        <begin position="229"/>
        <end position="260"/>
    </location>
</feature>
<keyword evidence="4 8" id="KW-0812">Transmembrane</keyword>
<comment type="subcellular location">
    <subcellularLocation>
        <location evidence="1">Cell membrane</location>
        <topology evidence="1">Multi-pass membrane protein</topology>
    </subcellularLocation>
</comment>
<evidence type="ECO:0000313" key="9">
    <source>
        <dbReference type="EMBL" id="MFD1788392.1"/>
    </source>
</evidence>
<sequence length="321" mass="35064">MTPDIAPTGAPRFGRSLDQVRDRLRHVPLPLAILLIGVAILATPTMLFVASATWTTEQGGHGPIVMATGFWLLWRLFPDARPYFRVPPTWRPALLFALLVPVYFIARISQIVEVEGFAMYGLLLIALYSVIGGRAMRKLWFPLVYISFMFPPPDTVVAFVTLPMKTLVSQSAIGLLSALGYPIGGAGVTILIGQYELLVAAACSGLNSIISLSAISLFYVYVRHQADPVYSLLLTLTVVPIALLANFVRVLVLILLTYYMGDAPAQGFLHDFAGLLTFAVALGTIILVDAIGHRLWVRFARRGRENALSPALSNQKERSVG</sequence>
<keyword evidence="3" id="KW-0645">Protease</keyword>
<reference evidence="10" key="1">
    <citation type="journal article" date="2019" name="Int. J. Syst. Evol. Microbiol.">
        <title>The Global Catalogue of Microorganisms (GCM) 10K type strain sequencing project: providing services to taxonomists for standard genome sequencing and annotation.</title>
        <authorList>
            <consortium name="The Broad Institute Genomics Platform"/>
            <consortium name="The Broad Institute Genome Sequencing Center for Infectious Disease"/>
            <person name="Wu L."/>
            <person name="Ma J."/>
        </authorList>
    </citation>
    <scope>NUCLEOTIDE SEQUENCE [LARGE SCALE GENOMIC DNA]</scope>
    <source>
        <strain evidence="10">Q85</strain>
    </source>
</reference>
<evidence type="ECO:0000256" key="4">
    <source>
        <dbReference type="ARBA" id="ARBA00022692"/>
    </source>
</evidence>
<dbReference type="RefSeq" id="WP_380940777.1">
    <property type="nucleotide sequence ID" value="NZ_JBHUFC010000003.1"/>
</dbReference>
<feature type="transmembrane region" description="Helical" evidence="8">
    <location>
        <begin position="172"/>
        <end position="192"/>
    </location>
</feature>
<feature type="transmembrane region" description="Helical" evidence="8">
    <location>
        <begin position="118"/>
        <end position="136"/>
    </location>
</feature>
<evidence type="ECO:0000256" key="8">
    <source>
        <dbReference type="SAM" id="Phobius"/>
    </source>
</evidence>
<gene>
    <name evidence="9" type="primary">xrtV</name>
    <name evidence="9" type="ORF">ACFSC3_12495</name>
</gene>
<evidence type="ECO:0000256" key="3">
    <source>
        <dbReference type="ARBA" id="ARBA00022670"/>
    </source>
</evidence>
<keyword evidence="6 8" id="KW-1133">Transmembrane helix</keyword>
<dbReference type="Proteomes" id="UP001597283">
    <property type="component" value="Unassembled WGS sequence"/>
</dbReference>
<feature type="transmembrane region" description="Helical" evidence="8">
    <location>
        <begin position="89"/>
        <end position="106"/>
    </location>
</feature>
<dbReference type="NCBIfam" id="TIGR04178">
    <property type="entry name" value="exo_archaeo"/>
    <property type="match status" value="1"/>
</dbReference>
<evidence type="ECO:0000256" key="6">
    <source>
        <dbReference type="ARBA" id="ARBA00022989"/>
    </source>
</evidence>
<keyword evidence="5" id="KW-0378">Hydrolase</keyword>
<keyword evidence="7 8" id="KW-0472">Membrane</keyword>
<proteinExistence type="predicted"/>
<evidence type="ECO:0000256" key="5">
    <source>
        <dbReference type="ARBA" id="ARBA00022801"/>
    </source>
</evidence>
<keyword evidence="2" id="KW-1003">Cell membrane</keyword>
<comment type="caution">
    <text evidence="9">The sequence shown here is derived from an EMBL/GenBank/DDBJ whole genome shotgun (WGS) entry which is preliminary data.</text>
</comment>
<feature type="transmembrane region" description="Helical" evidence="8">
    <location>
        <begin position="60"/>
        <end position="77"/>
    </location>
</feature>
<feature type="transmembrane region" description="Helical" evidence="8">
    <location>
        <begin position="198"/>
        <end position="222"/>
    </location>
</feature>
<feature type="transmembrane region" description="Helical" evidence="8">
    <location>
        <begin position="31"/>
        <end position="54"/>
    </location>
</feature>
<dbReference type="NCBIfam" id="TIGR02602">
    <property type="entry name" value="8TM_EpsH"/>
    <property type="match status" value="1"/>
</dbReference>
<evidence type="ECO:0000256" key="2">
    <source>
        <dbReference type="ARBA" id="ARBA00022475"/>
    </source>
</evidence>
<evidence type="ECO:0000256" key="1">
    <source>
        <dbReference type="ARBA" id="ARBA00004651"/>
    </source>
</evidence>
<keyword evidence="10" id="KW-1185">Reference proteome</keyword>
<accession>A0ABW4NEI2</accession>
<feature type="transmembrane region" description="Helical" evidence="8">
    <location>
        <begin position="272"/>
        <end position="292"/>
    </location>
</feature>
<dbReference type="Pfam" id="PF09721">
    <property type="entry name" value="Exosortase_EpsH"/>
    <property type="match status" value="1"/>
</dbReference>
<dbReference type="InterPro" id="IPR026392">
    <property type="entry name" value="Exo/Archaeosortase_dom"/>
</dbReference>
<organism evidence="9 10">
    <name type="scientific">Sphingomonas floccifaciens</name>
    <dbReference type="NCBI Taxonomy" id="1844115"/>
    <lineage>
        <taxon>Bacteria</taxon>
        <taxon>Pseudomonadati</taxon>
        <taxon>Pseudomonadota</taxon>
        <taxon>Alphaproteobacteria</taxon>
        <taxon>Sphingomonadales</taxon>
        <taxon>Sphingomonadaceae</taxon>
        <taxon>Sphingomonas</taxon>
    </lineage>
</organism>